<dbReference type="Pfam" id="PF14246">
    <property type="entry name" value="TetR_C_7"/>
    <property type="match status" value="1"/>
</dbReference>
<evidence type="ECO:0000256" key="2">
    <source>
        <dbReference type="PROSITE-ProRule" id="PRU00335"/>
    </source>
</evidence>
<reference evidence="4 5" key="1">
    <citation type="submission" date="2015-11" db="EMBL/GenBank/DDBJ databases">
        <title>Draft genome sequence of Paramesorhizobium deserti A-3-E, a strain highly resistant to diverse beta-lactam antibiotics.</title>
        <authorList>
            <person name="Lv R."/>
            <person name="Yang X."/>
            <person name="Fang N."/>
            <person name="Guo J."/>
            <person name="Luo X."/>
            <person name="Peng F."/>
            <person name="Yang R."/>
            <person name="Cui Y."/>
            <person name="Fang C."/>
            <person name="Song Y."/>
        </authorList>
    </citation>
    <scope>NUCLEOTIDE SEQUENCE [LARGE SCALE GENOMIC DNA]</scope>
    <source>
        <strain evidence="4 5">A-3-E</strain>
    </source>
</reference>
<dbReference type="GO" id="GO:0003700">
    <property type="term" value="F:DNA-binding transcription factor activity"/>
    <property type="evidence" value="ECO:0007669"/>
    <property type="project" value="TreeGrafter"/>
</dbReference>
<evidence type="ECO:0000259" key="3">
    <source>
        <dbReference type="PROSITE" id="PS50977"/>
    </source>
</evidence>
<keyword evidence="1 2" id="KW-0238">DNA-binding</keyword>
<dbReference type="STRING" id="1494590.ATN84_12735"/>
<comment type="caution">
    <text evidence="4">The sequence shown here is derived from an EMBL/GenBank/DDBJ whole genome shotgun (WGS) entry which is preliminary data.</text>
</comment>
<name>A0A135HUK5_9HYPH</name>
<dbReference type="SUPFAM" id="SSF46689">
    <property type="entry name" value="Homeodomain-like"/>
    <property type="match status" value="1"/>
</dbReference>
<dbReference type="RefSeq" id="WP_068882463.1">
    <property type="nucleotide sequence ID" value="NZ_LNTU01000023.1"/>
</dbReference>
<feature type="DNA-binding region" description="H-T-H motif" evidence="2">
    <location>
        <begin position="35"/>
        <end position="54"/>
    </location>
</feature>
<dbReference type="Gene3D" id="1.10.357.10">
    <property type="entry name" value="Tetracycline Repressor, domain 2"/>
    <property type="match status" value="1"/>
</dbReference>
<dbReference type="AlphaFoldDB" id="A0A135HUK5"/>
<dbReference type="EMBL" id="LNTU01000023">
    <property type="protein sequence ID" value="KXF76872.1"/>
    <property type="molecule type" value="Genomic_DNA"/>
</dbReference>
<sequence length="232" mass="25085">MQGRVEVSDDTLTARQKDVLDAALGLLVEGGDALTMTGVARRASCSKETLYKWFGDRDGLLTATVQWQASKVRVAPVTREGLNAKSLFTSLEGFARDWLTVLSGEISVTLNRIAITHAATGKSDLGAIVLTNGPFAMARRLKPVLEIGREAGLLSFKDTDEAFRTFFGLVVRDMQIRLLLGDRLELTEAAIARDAERATQQFFALYGATSETAAGKDAGGNTRKGIPHARLL</sequence>
<dbReference type="InterPro" id="IPR050109">
    <property type="entry name" value="HTH-type_TetR-like_transc_reg"/>
</dbReference>
<dbReference type="Gene3D" id="1.10.10.60">
    <property type="entry name" value="Homeodomain-like"/>
    <property type="match status" value="1"/>
</dbReference>
<dbReference type="Pfam" id="PF00440">
    <property type="entry name" value="TetR_N"/>
    <property type="match status" value="1"/>
</dbReference>
<evidence type="ECO:0000313" key="4">
    <source>
        <dbReference type="EMBL" id="KXF76872.1"/>
    </source>
</evidence>
<dbReference type="PROSITE" id="PS50977">
    <property type="entry name" value="HTH_TETR_2"/>
    <property type="match status" value="1"/>
</dbReference>
<proteinExistence type="predicted"/>
<accession>A0A135HUK5</accession>
<dbReference type="OrthoDB" id="7914379at2"/>
<dbReference type="Proteomes" id="UP000070107">
    <property type="component" value="Unassembled WGS sequence"/>
</dbReference>
<gene>
    <name evidence="4" type="ORF">ATN84_12735</name>
</gene>
<dbReference type="InterPro" id="IPR009057">
    <property type="entry name" value="Homeodomain-like_sf"/>
</dbReference>
<feature type="domain" description="HTH tetR-type" evidence="3">
    <location>
        <begin position="13"/>
        <end position="72"/>
    </location>
</feature>
<dbReference type="InterPro" id="IPR039536">
    <property type="entry name" value="TetR_C_Proteobacteria"/>
</dbReference>
<dbReference type="PRINTS" id="PR00455">
    <property type="entry name" value="HTHTETR"/>
</dbReference>
<dbReference type="PANTHER" id="PTHR30055">
    <property type="entry name" value="HTH-TYPE TRANSCRIPTIONAL REGULATOR RUTR"/>
    <property type="match status" value="1"/>
</dbReference>
<protein>
    <submittedName>
        <fullName evidence="4">TetR family transcriptional regulator</fullName>
    </submittedName>
</protein>
<keyword evidence="5" id="KW-1185">Reference proteome</keyword>
<evidence type="ECO:0000313" key="5">
    <source>
        <dbReference type="Proteomes" id="UP000070107"/>
    </source>
</evidence>
<dbReference type="GO" id="GO:0000976">
    <property type="term" value="F:transcription cis-regulatory region binding"/>
    <property type="evidence" value="ECO:0007669"/>
    <property type="project" value="TreeGrafter"/>
</dbReference>
<organism evidence="4 5">
    <name type="scientific">Paramesorhizobium deserti</name>
    <dbReference type="NCBI Taxonomy" id="1494590"/>
    <lineage>
        <taxon>Bacteria</taxon>
        <taxon>Pseudomonadati</taxon>
        <taxon>Pseudomonadota</taxon>
        <taxon>Alphaproteobacteria</taxon>
        <taxon>Hyphomicrobiales</taxon>
        <taxon>Phyllobacteriaceae</taxon>
        <taxon>Paramesorhizobium</taxon>
    </lineage>
</organism>
<dbReference type="PANTHER" id="PTHR30055:SF146">
    <property type="entry name" value="HTH-TYPE TRANSCRIPTIONAL DUAL REGULATOR CECR"/>
    <property type="match status" value="1"/>
</dbReference>
<dbReference type="InterPro" id="IPR001647">
    <property type="entry name" value="HTH_TetR"/>
</dbReference>
<evidence type="ECO:0000256" key="1">
    <source>
        <dbReference type="ARBA" id="ARBA00023125"/>
    </source>
</evidence>